<feature type="region of interest" description="Disordered" evidence="1">
    <location>
        <begin position="78"/>
        <end position="146"/>
    </location>
</feature>
<feature type="region of interest" description="Disordered" evidence="1">
    <location>
        <begin position="388"/>
        <end position="451"/>
    </location>
</feature>
<feature type="region of interest" description="Disordered" evidence="1">
    <location>
        <begin position="599"/>
        <end position="627"/>
    </location>
</feature>
<feature type="compositionally biased region" description="Polar residues" evidence="1">
    <location>
        <begin position="78"/>
        <end position="96"/>
    </location>
</feature>
<evidence type="ECO:0000256" key="1">
    <source>
        <dbReference type="SAM" id="MobiDB-lite"/>
    </source>
</evidence>
<feature type="region of interest" description="Disordered" evidence="1">
    <location>
        <begin position="477"/>
        <end position="519"/>
    </location>
</feature>
<feature type="compositionally biased region" description="Basic and acidic residues" evidence="1">
    <location>
        <begin position="401"/>
        <end position="413"/>
    </location>
</feature>
<name>A0A409WJH3_9AGAR</name>
<proteinExistence type="predicted"/>
<dbReference type="AlphaFoldDB" id="A0A409WJH3"/>
<feature type="compositionally biased region" description="Basic and acidic residues" evidence="1">
    <location>
        <begin position="599"/>
        <end position="609"/>
    </location>
</feature>
<evidence type="ECO:0000313" key="3">
    <source>
        <dbReference type="Proteomes" id="UP000284842"/>
    </source>
</evidence>
<dbReference type="InParanoid" id="A0A409WJH3"/>
<keyword evidence="3" id="KW-1185">Reference proteome</keyword>
<feature type="compositionally biased region" description="Polar residues" evidence="1">
    <location>
        <begin position="106"/>
        <end position="122"/>
    </location>
</feature>
<feature type="compositionally biased region" description="Acidic residues" evidence="1">
    <location>
        <begin position="491"/>
        <end position="500"/>
    </location>
</feature>
<gene>
    <name evidence="2" type="ORF">CVT24_002263</name>
</gene>
<accession>A0A409WJH3</accession>
<dbReference type="STRING" id="181874.A0A409WJH3"/>
<dbReference type="OrthoDB" id="3047253at2759"/>
<reference evidence="2 3" key="1">
    <citation type="journal article" date="2018" name="Evol. Lett.">
        <title>Horizontal gene cluster transfer increased hallucinogenic mushroom diversity.</title>
        <authorList>
            <person name="Reynolds H.T."/>
            <person name="Vijayakumar V."/>
            <person name="Gluck-Thaler E."/>
            <person name="Korotkin H.B."/>
            <person name="Matheny P.B."/>
            <person name="Slot J.C."/>
        </authorList>
    </citation>
    <scope>NUCLEOTIDE SEQUENCE [LARGE SCALE GENOMIC DNA]</scope>
    <source>
        <strain evidence="2 3">2629</strain>
    </source>
</reference>
<feature type="compositionally biased region" description="Polar residues" evidence="1">
    <location>
        <begin position="388"/>
        <end position="400"/>
    </location>
</feature>
<evidence type="ECO:0000313" key="2">
    <source>
        <dbReference type="EMBL" id="PPQ78674.1"/>
    </source>
</evidence>
<feature type="region of interest" description="Disordered" evidence="1">
    <location>
        <begin position="1"/>
        <end position="22"/>
    </location>
</feature>
<dbReference type="EMBL" id="NHTK01005453">
    <property type="protein sequence ID" value="PPQ78674.1"/>
    <property type="molecule type" value="Genomic_DNA"/>
</dbReference>
<organism evidence="2 3">
    <name type="scientific">Panaeolus cyanescens</name>
    <dbReference type="NCBI Taxonomy" id="181874"/>
    <lineage>
        <taxon>Eukaryota</taxon>
        <taxon>Fungi</taxon>
        <taxon>Dikarya</taxon>
        <taxon>Basidiomycota</taxon>
        <taxon>Agaricomycotina</taxon>
        <taxon>Agaricomycetes</taxon>
        <taxon>Agaricomycetidae</taxon>
        <taxon>Agaricales</taxon>
        <taxon>Agaricineae</taxon>
        <taxon>Galeropsidaceae</taxon>
        <taxon>Panaeolus</taxon>
    </lineage>
</organism>
<dbReference type="Proteomes" id="UP000284842">
    <property type="component" value="Unassembled WGS sequence"/>
</dbReference>
<sequence length="627" mass="70223">MNKRKNSKKTVAIDDNLQRIPEPMPIMEESSSTVAQPAQSVHMPGMFASARTSHIEPQNTDENDDQEEVADLVNRSSISMRHSPTNPFQAPLSQDLGTEGTGLQALFNSPRRTSPVLQNTPRISVPTKRKDAAAPYNSPEVTGPANFGLSVSHDDLWEEDENGGQHDEGDMGKVDMDKLAQHENDKIVLIKRLTDAAVPTLGKVTGPVEDVVDPENPKRYYYTFPSCILEHDLHGKEEEVSKMKERYNRAIGLAERYVGKQIKVDDDIHHFTRSGKIYLRHSLEILTALFSNLYQSHNVKMHCFKLDPEIYADLTTELLRLRKENDEGLVALGLAKPALPRWGRSGDVYDEYWSANDFEVLAAGYRAQIEMYLQTLLLAHKKVNGSITSNSTPGDLQINTDTRKQKGSLKETKQSVVLQAPSTEARSPREDTRGTMRSSRPYSRRSGDFHSSAFGMSAQTISSNQMRAMFGQRSTRDIAQTRGGRGGFPPDDSDDSDDSDEDKRGPDRKPGNNGRGDAKDEKLGILFIDRVVKSFKEEQTYSIPSTFIVPGDSRLYPDPCDEEDVHKLNLYAKMLEGIQEKTENKGMYIKTDIENLQDTSRRTEEHWASCEDAQPPVEGGPKTAEVH</sequence>
<feature type="compositionally biased region" description="Basic and acidic residues" evidence="1">
    <location>
        <begin position="501"/>
        <end position="519"/>
    </location>
</feature>
<feature type="compositionally biased region" description="Polar residues" evidence="1">
    <location>
        <begin position="414"/>
        <end position="425"/>
    </location>
</feature>
<protein>
    <submittedName>
        <fullName evidence="2">Uncharacterized protein</fullName>
    </submittedName>
</protein>
<comment type="caution">
    <text evidence="2">The sequence shown here is derived from an EMBL/GenBank/DDBJ whole genome shotgun (WGS) entry which is preliminary data.</text>
</comment>